<accession>A0A0I9TC80</accession>
<comment type="caution">
    <text evidence="3">The sequence shown here is derived from an EMBL/GenBank/DDBJ whole genome shotgun (WGS) entry which is preliminary data.</text>
</comment>
<dbReference type="PATRIC" id="fig|29311.18.peg.2360"/>
<keyword evidence="4" id="KW-1185">Reference proteome</keyword>
<feature type="domain" description="PPE" evidence="2">
    <location>
        <begin position="9"/>
        <end position="172"/>
    </location>
</feature>
<dbReference type="Proteomes" id="UP000036334">
    <property type="component" value="Unassembled WGS sequence"/>
</dbReference>
<organism evidence="3 4">
    <name type="scientific">Mycobacterium haemophilum</name>
    <dbReference type="NCBI Taxonomy" id="29311"/>
    <lineage>
        <taxon>Bacteria</taxon>
        <taxon>Bacillati</taxon>
        <taxon>Actinomycetota</taxon>
        <taxon>Actinomycetes</taxon>
        <taxon>Mycobacteriales</taxon>
        <taxon>Mycobacteriaceae</taxon>
        <taxon>Mycobacterium</taxon>
    </lineage>
</organism>
<dbReference type="Pfam" id="PF00823">
    <property type="entry name" value="PPE"/>
    <property type="match status" value="1"/>
</dbReference>
<name>A0A0I9TC80_9MYCO</name>
<dbReference type="SUPFAM" id="SSF140459">
    <property type="entry name" value="PE/PPE dimer-like"/>
    <property type="match status" value="1"/>
</dbReference>
<sequence>MHYAHYAEYCKLKPEINSKNIRDGVGTESLDLAGRQWEIFATHIEAISIALDRWLTALQGEWSGPAAQRMIETVEQSRQWLDRFVIHLRSTGDATERISRAYATAYDAMVPMTQIEENRREWAQAAKMAAVDSAAAHRVQQLDEQYEEFCATDVTAMTSYDNVVYEALASLPSWEPPPAAGDMALPVGWRLPTAR</sequence>
<evidence type="ECO:0000256" key="1">
    <source>
        <dbReference type="ARBA" id="ARBA00010652"/>
    </source>
</evidence>
<dbReference type="InterPro" id="IPR038332">
    <property type="entry name" value="PPE_sf"/>
</dbReference>
<proteinExistence type="inferred from homology"/>
<dbReference type="EMBL" id="LDPR01000020">
    <property type="protein sequence ID" value="KLO34882.1"/>
    <property type="molecule type" value="Genomic_DNA"/>
</dbReference>
<dbReference type="InterPro" id="IPR000030">
    <property type="entry name" value="PPE_dom"/>
</dbReference>
<evidence type="ECO:0000259" key="2">
    <source>
        <dbReference type="Pfam" id="PF00823"/>
    </source>
</evidence>
<dbReference type="Gene3D" id="1.20.1260.20">
    <property type="entry name" value="PPE superfamily"/>
    <property type="match status" value="1"/>
</dbReference>
<comment type="similarity">
    <text evidence="1">Belongs to the mycobacterial PPE family.</text>
</comment>
<dbReference type="AlphaFoldDB" id="A0A0I9TC80"/>
<protein>
    <recommendedName>
        <fullName evidence="2">PPE domain-containing protein</fullName>
    </recommendedName>
</protein>
<gene>
    <name evidence="3" type="ORF">ABH38_17685</name>
</gene>
<evidence type="ECO:0000313" key="3">
    <source>
        <dbReference type="EMBL" id="KLO34882.1"/>
    </source>
</evidence>
<evidence type="ECO:0000313" key="4">
    <source>
        <dbReference type="Proteomes" id="UP000036334"/>
    </source>
</evidence>
<reference evidence="3 4" key="1">
    <citation type="submission" date="2015-05" db="EMBL/GenBank/DDBJ databases">
        <title>Genome sequence of Mycobacterium haemophilum.</title>
        <authorList>
            <person name="Greninger A.L."/>
            <person name="Cunningham G."/>
            <person name="Miller S."/>
        </authorList>
    </citation>
    <scope>NUCLEOTIDE SEQUENCE [LARGE SCALE GENOMIC DNA]</scope>
    <source>
        <strain evidence="4">UC1</strain>
    </source>
</reference>